<dbReference type="STRING" id="7918.ENSLOCP00000019823"/>
<dbReference type="InterPro" id="IPR019579">
    <property type="entry name" value="FAM161A/B"/>
</dbReference>
<dbReference type="EMBL" id="AHAT01001649">
    <property type="status" value="NOT_ANNOTATED_CDS"/>
    <property type="molecule type" value="Genomic_DNA"/>
</dbReference>
<feature type="region of interest" description="Disordered" evidence="13">
    <location>
        <begin position="35"/>
        <end position="57"/>
    </location>
</feature>
<dbReference type="InParanoid" id="W5NGR4"/>
<dbReference type="PANTHER" id="PTHR21501">
    <property type="entry name" value="PROTEIN FAM-161"/>
    <property type="match status" value="1"/>
</dbReference>
<evidence type="ECO:0000256" key="11">
    <source>
        <dbReference type="ARBA" id="ARBA00039949"/>
    </source>
</evidence>
<dbReference type="PANTHER" id="PTHR21501:SF3">
    <property type="entry name" value="PROTEIN FAM161A"/>
    <property type="match status" value="1"/>
</dbReference>
<dbReference type="GO" id="GO:0005814">
    <property type="term" value="C:centriole"/>
    <property type="evidence" value="ECO:0007669"/>
    <property type="project" value="UniProtKB-SubCell"/>
</dbReference>
<evidence type="ECO:0000256" key="1">
    <source>
        <dbReference type="ARBA" id="ARBA00004114"/>
    </source>
</evidence>
<evidence type="ECO:0000256" key="5">
    <source>
        <dbReference type="ARBA" id="ARBA00022794"/>
    </source>
</evidence>
<dbReference type="KEGG" id="loc:102698239"/>
<proteinExistence type="inferred from homology"/>
<dbReference type="GeneTree" id="ENSGT00940000157824"/>
<dbReference type="Bgee" id="ENSLOCG00000016091">
    <property type="expression patterns" value="Expressed in camera-type eye and 9 other cell types or tissues"/>
</dbReference>
<keyword evidence="6 12" id="KW-0175">Coiled coil</keyword>
<feature type="coiled-coil region" evidence="12">
    <location>
        <begin position="94"/>
        <end position="121"/>
    </location>
</feature>
<evidence type="ECO:0000256" key="10">
    <source>
        <dbReference type="ARBA" id="ARBA00037165"/>
    </source>
</evidence>
<reference evidence="15" key="1">
    <citation type="submission" date="2011-12" db="EMBL/GenBank/DDBJ databases">
        <title>The Draft Genome of Lepisosteus oculatus.</title>
        <authorList>
            <consortium name="The Broad Institute Genome Assembly &amp; Analysis Group"/>
            <consortium name="Computational R&amp;D Group"/>
            <consortium name="and Sequencing Platform"/>
            <person name="Di Palma F."/>
            <person name="Alfoldi J."/>
            <person name="Johnson J."/>
            <person name="Berlin A."/>
            <person name="Gnerre S."/>
            <person name="Jaffe D."/>
            <person name="MacCallum I."/>
            <person name="Young S."/>
            <person name="Walker B.J."/>
            <person name="Lander E.S."/>
            <person name="Lindblad-Toh K."/>
        </authorList>
    </citation>
    <scope>NUCLEOTIDE SEQUENCE [LARGE SCALE GENOMIC DNA]</scope>
</reference>
<feature type="compositionally biased region" description="Basic and acidic residues" evidence="13">
    <location>
        <begin position="702"/>
        <end position="727"/>
    </location>
</feature>
<evidence type="ECO:0000256" key="13">
    <source>
        <dbReference type="SAM" id="MobiDB-lite"/>
    </source>
</evidence>
<feature type="region of interest" description="Disordered" evidence="13">
    <location>
        <begin position="570"/>
        <end position="596"/>
    </location>
</feature>
<feature type="region of interest" description="Disordered" evidence="13">
    <location>
        <begin position="653"/>
        <end position="750"/>
    </location>
</feature>
<keyword evidence="4" id="KW-0963">Cytoplasm</keyword>
<organism evidence="14 15">
    <name type="scientific">Lepisosteus oculatus</name>
    <name type="common">Spotted gar</name>
    <dbReference type="NCBI Taxonomy" id="7918"/>
    <lineage>
        <taxon>Eukaryota</taxon>
        <taxon>Metazoa</taxon>
        <taxon>Chordata</taxon>
        <taxon>Craniata</taxon>
        <taxon>Vertebrata</taxon>
        <taxon>Euteleostomi</taxon>
        <taxon>Actinopterygii</taxon>
        <taxon>Neopterygii</taxon>
        <taxon>Holostei</taxon>
        <taxon>Semionotiformes</taxon>
        <taxon>Lepisosteidae</taxon>
        <taxon>Lepisosteus</taxon>
    </lineage>
</organism>
<dbReference type="Pfam" id="PF10595">
    <property type="entry name" value="FAM161A_B"/>
    <property type="match status" value="1"/>
</dbReference>
<evidence type="ECO:0000256" key="9">
    <source>
        <dbReference type="ARBA" id="ARBA00023273"/>
    </source>
</evidence>
<evidence type="ECO:0000256" key="8">
    <source>
        <dbReference type="ARBA" id="ARBA00023212"/>
    </source>
</evidence>
<comment type="similarity">
    <text evidence="3">Belongs to the FAM161 family.</text>
</comment>
<dbReference type="OrthoDB" id="2150121at2759"/>
<reference evidence="14" key="3">
    <citation type="submission" date="2025-09" db="UniProtKB">
        <authorList>
            <consortium name="Ensembl"/>
        </authorList>
    </citation>
    <scope>IDENTIFICATION</scope>
</reference>
<keyword evidence="7" id="KW-0969">Cilium</keyword>
<evidence type="ECO:0000313" key="14">
    <source>
        <dbReference type="Ensembl" id="ENSLOCP00000019823.1"/>
    </source>
</evidence>
<keyword evidence="15" id="KW-1185">Reference proteome</keyword>
<dbReference type="CTD" id="84140"/>
<protein>
    <recommendedName>
        <fullName evidence="11">Protein FAM161A</fullName>
    </recommendedName>
</protein>
<dbReference type="Proteomes" id="UP000018468">
    <property type="component" value="Linkage group LG16"/>
</dbReference>
<feature type="compositionally biased region" description="Acidic residues" evidence="13">
    <location>
        <begin position="692"/>
        <end position="701"/>
    </location>
</feature>
<feature type="compositionally biased region" description="Polar residues" evidence="13">
    <location>
        <begin position="678"/>
        <end position="688"/>
    </location>
</feature>
<dbReference type="Ensembl" id="ENSLOCT00000019856.1">
    <property type="protein sequence ID" value="ENSLOCP00000019823.1"/>
    <property type="gene ID" value="ENSLOCG00000016091.1"/>
</dbReference>
<keyword evidence="5" id="KW-0970">Cilium biogenesis/degradation</keyword>
<comment type="function">
    <text evidence="10">Involved in ciliogenesis.</text>
</comment>
<reference evidence="14" key="2">
    <citation type="submission" date="2025-08" db="UniProtKB">
        <authorList>
            <consortium name="Ensembl"/>
        </authorList>
    </citation>
    <scope>IDENTIFICATION</scope>
</reference>
<evidence type="ECO:0000256" key="12">
    <source>
        <dbReference type="SAM" id="Coils"/>
    </source>
</evidence>
<dbReference type="GO" id="GO:0044782">
    <property type="term" value="P:cilium organization"/>
    <property type="evidence" value="ECO:0000318"/>
    <property type="project" value="GO_Central"/>
</dbReference>
<dbReference type="InterPro" id="IPR051655">
    <property type="entry name" value="FAM161"/>
</dbReference>
<feature type="compositionally biased region" description="Basic and acidic residues" evidence="13">
    <location>
        <begin position="35"/>
        <end position="52"/>
    </location>
</feature>
<feature type="coiled-coil region" evidence="12">
    <location>
        <begin position="528"/>
        <end position="565"/>
    </location>
</feature>
<keyword evidence="8" id="KW-0206">Cytoskeleton</keyword>
<name>W5NGR4_LEPOC</name>
<sequence length="750" mass="87427">MENSHRVNVLVTSCLKTPVNPLTKAPVALFERESAATRGERSLPAEQTRTRDYEEENAYESGLECEGRKDSPVLIKDYRMAGDCVDLQEFYFSNEEYYRKLEELKKAHLQTMAELERMYRNKMELKGVAPPDNECANPELFCRLQNNSPKPTKAFRKAFSANDLNHTVCSSLSDTSDEDAAYNEAGDVEKGLLSSPKEHIKNMWDDFSVDDYVSCKRMQSSSSLKKQQTQKKPKEWCHRITVPKPFNMTVREAEKKKGKFKSRSEIEMENCLLKKQLEELTECQKKFRASPVPAHVYLPLFEEINERNEDRRQFIRDRNKELLLASQKPFSFIERERKKKEMSQAQLKDLTPKTEKKTFKAKPVPRSVYDTTVSERVKEEQLYRAIKMQMRAEELLRSSSMPKSMVVQRLKVKKREKVAETEKDMDFHPKINTDIPDFEAKYRKFKKQLISKKDTKPMTVCEPFHLLTSEISSHREKILADIEADENGLRETRWPYISPTNHAKPSSSLCSSLSGSQEFLPTKITDAVKKRQEAVRKSLEQRKKAEEEEAKWREMQRQRERKLQRVIAKRAQANDPHQALAQTSMSRLKQFRKQDQQRRKEYLEEMREIQERLKERPLLLEQVTQKNARQAAEKRYCDTLKEYGLSEDFVSSKVPGAQKHGDESISSVSLSSEDKESVNNQYAESSAGQEEYRDDFEDNDDNLNKHDNEVDKDKRYNKEESENKSNHESNNNSVNGENHHSTDSGSDNED</sequence>
<dbReference type="eggNOG" id="ENOG502QRC3">
    <property type="taxonomic scope" value="Eukaryota"/>
</dbReference>
<comment type="subcellular location">
    <subcellularLocation>
        <location evidence="2">Cytoplasm</location>
        <location evidence="2">Cytoskeleton</location>
        <location evidence="2">Cilium basal body</location>
    </subcellularLocation>
    <subcellularLocation>
        <location evidence="1">Cytoplasm</location>
        <location evidence="1">Cytoskeleton</location>
        <location evidence="1">Microtubule organizing center</location>
        <location evidence="1">Centrosome</location>
        <location evidence="1">Centriole</location>
    </subcellularLocation>
</comment>
<evidence type="ECO:0000256" key="6">
    <source>
        <dbReference type="ARBA" id="ARBA00023054"/>
    </source>
</evidence>
<evidence type="ECO:0000313" key="15">
    <source>
        <dbReference type="Proteomes" id="UP000018468"/>
    </source>
</evidence>
<dbReference type="AlphaFoldDB" id="W5NGR4"/>
<evidence type="ECO:0000256" key="4">
    <source>
        <dbReference type="ARBA" id="ARBA00022490"/>
    </source>
</evidence>
<dbReference type="HOGENOM" id="CLU_010955_0_0_1"/>
<evidence type="ECO:0000256" key="7">
    <source>
        <dbReference type="ARBA" id="ARBA00023069"/>
    </source>
</evidence>
<accession>W5NGR4</accession>
<keyword evidence="9" id="KW-0966">Cell projection</keyword>
<evidence type="ECO:0000256" key="2">
    <source>
        <dbReference type="ARBA" id="ARBA00004120"/>
    </source>
</evidence>
<dbReference type="OMA" id="EVTECQR"/>
<dbReference type="GeneID" id="102698239"/>
<evidence type="ECO:0000256" key="3">
    <source>
        <dbReference type="ARBA" id="ARBA00006663"/>
    </source>
</evidence>